<dbReference type="InterPro" id="IPR020846">
    <property type="entry name" value="MFS_dom"/>
</dbReference>
<dbReference type="InterPro" id="IPR011701">
    <property type="entry name" value="MFS"/>
</dbReference>
<feature type="transmembrane region" description="Helical" evidence="5">
    <location>
        <begin position="395"/>
        <end position="412"/>
    </location>
</feature>
<dbReference type="Pfam" id="PF07690">
    <property type="entry name" value="MFS_1"/>
    <property type="match status" value="2"/>
</dbReference>
<feature type="transmembrane region" description="Helical" evidence="5">
    <location>
        <begin position="461"/>
        <end position="479"/>
    </location>
</feature>
<dbReference type="PANTHER" id="PTHR23528">
    <property type="match status" value="1"/>
</dbReference>
<feature type="transmembrane region" description="Helical" evidence="5">
    <location>
        <begin position="126"/>
        <end position="150"/>
    </location>
</feature>
<organism evidence="8 9">
    <name type="scientific">Bifidobacterium saimiriisciurei</name>
    <dbReference type="NCBI Taxonomy" id="2661627"/>
    <lineage>
        <taxon>Bacteria</taxon>
        <taxon>Bacillati</taxon>
        <taxon>Actinomycetota</taxon>
        <taxon>Actinomycetes</taxon>
        <taxon>Bifidobacteriales</taxon>
        <taxon>Bifidobacteriaceae</taxon>
        <taxon>Bifidobacterium</taxon>
    </lineage>
</organism>
<keyword evidence="4 5" id="KW-0472">Membrane</keyword>
<protein>
    <submittedName>
        <fullName evidence="8">MFS transporter</fullName>
    </submittedName>
</protein>
<feature type="transmembrane region" description="Helical" evidence="5">
    <location>
        <begin position="162"/>
        <end position="179"/>
    </location>
</feature>
<dbReference type="EMBL" id="WHZU01000001">
    <property type="protein sequence ID" value="NEH10628.1"/>
    <property type="molecule type" value="Genomic_DNA"/>
</dbReference>
<evidence type="ECO:0000256" key="4">
    <source>
        <dbReference type="ARBA" id="ARBA00023136"/>
    </source>
</evidence>
<dbReference type="EMBL" id="WHZU01000001">
    <property type="protein sequence ID" value="NEH10589.1"/>
    <property type="molecule type" value="Genomic_DNA"/>
</dbReference>
<dbReference type="Gene3D" id="1.20.1250.20">
    <property type="entry name" value="MFS general substrate transporter like domains"/>
    <property type="match status" value="1"/>
</dbReference>
<dbReference type="Proteomes" id="UP000475155">
    <property type="component" value="Unassembled WGS sequence"/>
</dbReference>
<dbReference type="InterPro" id="IPR036259">
    <property type="entry name" value="MFS_trans_sf"/>
</dbReference>
<keyword evidence="9" id="KW-1185">Reference proteome</keyword>
<dbReference type="CDD" id="cd06174">
    <property type="entry name" value="MFS"/>
    <property type="match status" value="1"/>
</dbReference>
<feature type="transmembrane region" description="Helical" evidence="5">
    <location>
        <begin position="335"/>
        <end position="358"/>
    </location>
</feature>
<evidence type="ECO:0000313" key="7">
    <source>
        <dbReference type="EMBL" id="NEH10589.1"/>
    </source>
</evidence>
<evidence type="ECO:0000313" key="9">
    <source>
        <dbReference type="Proteomes" id="UP000475155"/>
    </source>
</evidence>
<feature type="domain" description="Major facilitator superfamily (MFS) profile" evidence="6">
    <location>
        <begin position="300"/>
        <end position="483"/>
    </location>
</feature>
<feature type="transmembrane region" description="Helical" evidence="5">
    <location>
        <begin position="191"/>
        <end position="209"/>
    </location>
</feature>
<feature type="transmembrane region" description="Helical" evidence="5">
    <location>
        <begin position="370"/>
        <end position="389"/>
    </location>
</feature>
<evidence type="ECO:0000259" key="6">
    <source>
        <dbReference type="PROSITE" id="PS50850"/>
    </source>
</evidence>
<evidence type="ECO:0000256" key="2">
    <source>
        <dbReference type="ARBA" id="ARBA00022692"/>
    </source>
</evidence>
<feature type="transmembrane region" description="Helical" evidence="5">
    <location>
        <begin position="301"/>
        <end position="323"/>
    </location>
</feature>
<accession>A0ABX0C659</accession>
<feature type="transmembrane region" description="Helical" evidence="5">
    <location>
        <begin position="432"/>
        <end position="455"/>
    </location>
</feature>
<comment type="subcellular location">
    <subcellularLocation>
        <location evidence="1">Cell membrane</location>
        <topology evidence="1">Multi-pass membrane protein</topology>
    </subcellularLocation>
</comment>
<proteinExistence type="predicted"/>
<keyword evidence="2 5" id="KW-0812">Transmembrane</keyword>
<evidence type="ECO:0000256" key="1">
    <source>
        <dbReference type="ARBA" id="ARBA00004651"/>
    </source>
</evidence>
<feature type="transmembrane region" description="Helical" evidence="5">
    <location>
        <begin position="250"/>
        <end position="269"/>
    </location>
</feature>
<evidence type="ECO:0000313" key="8">
    <source>
        <dbReference type="EMBL" id="NEH10628.1"/>
    </source>
</evidence>
<evidence type="ECO:0000256" key="3">
    <source>
        <dbReference type="ARBA" id="ARBA00022989"/>
    </source>
</evidence>
<dbReference type="SUPFAM" id="SSF103473">
    <property type="entry name" value="MFS general substrate transporter"/>
    <property type="match status" value="1"/>
</dbReference>
<evidence type="ECO:0000256" key="5">
    <source>
        <dbReference type="SAM" id="Phobius"/>
    </source>
</evidence>
<dbReference type="PROSITE" id="PS50850">
    <property type="entry name" value="MFS"/>
    <property type="match status" value="1"/>
</dbReference>
<comment type="caution">
    <text evidence="8">The sequence shown here is derived from an EMBL/GenBank/DDBJ whole genome shotgun (WGS) entry which is preliminary data.</text>
</comment>
<dbReference type="PANTHER" id="PTHR23528:SF1">
    <property type="entry name" value="MAJOR FACILITATOR SUPERFAMILY (MFS) PROFILE DOMAIN-CONTAINING PROTEIN"/>
    <property type="match status" value="1"/>
</dbReference>
<name>A0ABX0C659_9BIFI</name>
<gene>
    <name evidence="7" type="ORF">GFD18_00495</name>
    <name evidence="8" type="ORF">GFD18_00720</name>
</gene>
<reference evidence="8 9" key="1">
    <citation type="submission" date="2019-10" db="EMBL/GenBank/DDBJ databases">
        <title>Bifidobacterium from non-human primates.</title>
        <authorList>
            <person name="Modesto M."/>
        </authorList>
    </citation>
    <scope>NUCLEOTIDE SEQUENCE [LARGE SCALE GENOMIC DNA]</scope>
    <source>
        <strain evidence="8 9">SMA1</strain>
    </source>
</reference>
<feature type="transmembrane region" description="Helical" evidence="5">
    <location>
        <begin position="94"/>
        <end position="114"/>
    </location>
</feature>
<keyword evidence="3 5" id="KW-1133">Transmembrane helix</keyword>
<sequence>MVSCFSSDVTSYLNDVRIVGSASARMARTPDVRPVDDGMTDGECHTGDILHPPPRFPYDLQQMQRSMMNINVKNAAVTDAQQNSFPWRPSIAQFFGTIGFYAPFFGISAVLLPAKIQMIAPDQKVSMVASATSITLLISVFAGFICGALCDMTRSRFGARTPWIVGGGILATVCLVIFATSSNATVALGAWYVYVVWYNAVMAAAMAWMPDLIAPKYRGTASSMFGVATQIGLNGAQSLASLYITNVSKGVFILLIVADVALILAVVICQEKSNKHVPREPFSFESFKTNFLPPRHAGRDYWFAALARLMYMMPGGIGTYRLYTLTDYMHTPAEAAAKWMSLMAALSLVMAIVAAVISGPLADKLKTIKVPVAVAVFLVGVPCWLPFFIPTPLMYTIYVALSGLGGGIFVALDQALMTSVLPNQKNAAKDLAFLNVAGTIGQMLAPLLAAAVIGIFGYMGLFPMGFIVLSIAAVSVFGIKGVK</sequence>